<evidence type="ECO:0000313" key="7">
    <source>
        <dbReference type="EMBL" id="MBB6475418.1"/>
    </source>
</evidence>
<reference evidence="7 8" key="1">
    <citation type="submission" date="2020-08" db="EMBL/GenBank/DDBJ databases">
        <title>Sequencing the genomes of 1000 actinobacteria strains.</title>
        <authorList>
            <person name="Klenk H.-P."/>
        </authorList>
    </citation>
    <scope>NUCLEOTIDE SEQUENCE [LARGE SCALE GENOMIC DNA]</scope>
    <source>
        <strain evidence="7 8">DSM 44936</strain>
    </source>
</reference>
<evidence type="ECO:0000259" key="6">
    <source>
        <dbReference type="PROSITE" id="PS50893"/>
    </source>
</evidence>
<dbReference type="GO" id="GO:0055085">
    <property type="term" value="P:transmembrane transport"/>
    <property type="evidence" value="ECO:0007669"/>
    <property type="project" value="UniProtKB-ARBA"/>
</dbReference>
<comment type="similarity">
    <text evidence="1">Belongs to the ABC transporter superfamily.</text>
</comment>
<gene>
    <name evidence="7" type="ORF">BJ992_004849</name>
</gene>
<dbReference type="InterPro" id="IPR003593">
    <property type="entry name" value="AAA+_ATPase"/>
</dbReference>
<evidence type="ECO:0000256" key="2">
    <source>
        <dbReference type="ARBA" id="ARBA00022448"/>
    </source>
</evidence>
<evidence type="ECO:0000256" key="3">
    <source>
        <dbReference type="ARBA" id="ARBA00022741"/>
    </source>
</evidence>
<dbReference type="SMART" id="SM00382">
    <property type="entry name" value="AAA"/>
    <property type="match status" value="1"/>
</dbReference>
<dbReference type="PROSITE" id="PS50893">
    <property type="entry name" value="ABC_TRANSPORTER_2"/>
    <property type="match status" value="1"/>
</dbReference>
<dbReference type="InterPro" id="IPR050319">
    <property type="entry name" value="ABC_transp_ATP-bind"/>
</dbReference>
<dbReference type="PROSITE" id="PS00211">
    <property type="entry name" value="ABC_TRANSPORTER_1"/>
    <property type="match status" value="1"/>
</dbReference>
<dbReference type="Gene3D" id="3.40.50.300">
    <property type="entry name" value="P-loop containing nucleotide triphosphate hydrolases"/>
    <property type="match status" value="1"/>
</dbReference>
<keyword evidence="4 7" id="KW-0067">ATP-binding</keyword>
<dbReference type="RefSeq" id="WP_184984713.1">
    <property type="nucleotide sequence ID" value="NZ_BAAALO010000052.1"/>
</dbReference>
<dbReference type="PANTHER" id="PTHR43776">
    <property type="entry name" value="TRANSPORT ATP-BINDING PROTEIN"/>
    <property type="match status" value="1"/>
</dbReference>
<dbReference type="CDD" id="cd03257">
    <property type="entry name" value="ABC_NikE_OppD_transporters"/>
    <property type="match status" value="1"/>
</dbReference>
<organism evidence="7 8">
    <name type="scientific">Sphaerisporangium rubeum</name>
    <dbReference type="NCBI Taxonomy" id="321317"/>
    <lineage>
        <taxon>Bacteria</taxon>
        <taxon>Bacillati</taxon>
        <taxon>Actinomycetota</taxon>
        <taxon>Actinomycetes</taxon>
        <taxon>Streptosporangiales</taxon>
        <taxon>Streptosporangiaceae</taxon>
        <taxon>Sphaerisporangium</taxon>
    </lineage>
</organism>
<dbReference type="InterPro" id="IPR013563">
    <property type="entry name" value="Oligopep_ABC_C"/>
</dbReference>
<dbReference type="Pfam" id="PF00005">
    <property type="entry name" value="ABC_tran"/>
    <property type="match status" value="1"/>
</dbReference>
<accession>A0A7X0II90</accession>
<dbReference type="PANTHER" id="PTHR43776:SF7">
    <property type="entry name" value="D,D-DIPEPTIDE TRANSPORT ATP-BINDING PROTEIN DDPF-RELATED"/>
    <property type="match status" value="1"/>
</dbReference>
<evidence type="ECO:0000313" key="8">
    <source>
        <dbReference type="Proteomes" id="UP000555564"/>
    </source>
</evidence>
<dbReference type="EMBL" id="JACHIU010000001">
    <property type="protein sequence ID" value="MBB6475418.1"/>
    <property type="molecule type" value="Genomic_DNA"/>
</dbReference>
<feature type="domain" description="ABC transporter" evidence="6">
    <location>
        <begin position="2"/>
        <end position="256"/>
    </location>
</feature>
<evidence type="ECO:0000256" key="1">
    <source>
        <dbReference type="ARBA" id="ARBA00005417"/>
    </source>
</evidence>
<feature type="region of interest" description="Disordered" evidence="5">
    <location>
        <begin position="345"/>
        <end position="371"/>
    </location>
</feature>
<name>A0A7X0II90_9ACTN</name>
<dbReference type="GO" id="GO:0005524">
    <property type="term" value="F:ATP binding"/>
    <property type="evidence" value="ECO:0007669"/>
    <property type="project" value="UniProtKB-KW"/>
</dbReference>
<keyword evidence="3" id="KW-0547">Nucleotide-binding</keyword>
<dbReference type="SUPFAM" id="SSF52540">
    <property type="entry name" value="P-loop containing nucleoside triphosphate hydrolases"/>
    <property type="match status" value="1"/>
</dbReference>
<comment type="caution">
    <text evidence="7">The sequence shown here is derived from an EMBL/GenBank/DDBJ whole genome shotgun (WGS) entry which is preliminary data.</text>
</comment>
<keyword evidence="2" id="KW-0813">Transport</keyword>
<sequence length="371" mass="40191">MISGTGITKTYRRKGDHTGPQTVPALRGVDFTVPKGGAVSFIGESGCGKTTLGRIVAGLETYDSGDIVIGGVPMTPLRPRKREPYFRRIQLIHQDPYSALNPNRTIQQTLRAPLTLRARQTGRSGSWVDERAAELLALVGIDPGYVLPRYPHQLSGGMRQRVVIARALTVDPEMLVADESVSMIDVSMRLSILALLKDLRERLGVSLLFITHDIATARYIGDGSELYVLYRGQVVEQGPTETVITGPMHPYTQALLSAIPVLHGLERPGADRVVPTEALDERRPDTGCLFARRCPFSTQRCYDEHPELAHCLDPAHEHACFHPHRRQVIPLELHAGTPVHRGPADGGCGAAGTATGDATGAGSAGRVRTTA</sequence>
<evidence type="ECO:0000256" key="4">
    <source>
        <dbReference type="ARBA" id="ARBA00022840"/>
    </source>
</evidence>
<dbReference type="Pfam" id="PF08352">
    <property type="entry name" value="oligo_HPY"/>
    <property type="match status" value="1"/>
</dbReference>
<feature type="region of interest" description="Disordered" evidence="5">
    <location>
        <begin position="1"/>
        <end position="23"/>
    </location>
</feature>
<dbReference type="NCBIfam" id="TIGR01727">
    <property type="entry name" value="oligo_HPY"/>
    <property type="match status" value="1"/>
</dbReference>
<dbReference type="InterPro" id="IPR027417">
    <property type="entry name" value="P-loop_NTPase"/>
</dbReference>
<dbReference type="Proteomes" id="UP000555564">
    <property type="component" value="Unassembled WGS sequence"/>
</dbReference>
<dbReference type="GO" id="GO:0016887">
    <property type="term" value="F:ATP hydrolysis activity"/>
    <property type="evidence" value="ECO:0007669"/>
    <property type="project" value="InterPro"/>
</dbReference>
<dbReference type="GO" id="GO:0015833">
    <property type="term" value="P:peptide transport"/>
    <property type="evidence" value="ECO:0007669"/>
    <property type="project" value="InterPro"/>
</dbReference>
<evidence type="ECO:0000256" key="5">
    <source>
        <dbReference type="SAM" id="MobiDB-lite"/>
    </source>
</evidence>
<dbReference type="InterPro" id="IPR017871">
    <property type="entry name" value="ABC_transporter-like_CS"/>
</dbReference>
<feature type="compositionally biased region" description="Low complexity" evidence="5">
    <location>
        <begin position="351"/>
        <end position="365"/>
    </location>
</feature>
<dbReference type="InterPro" id="IPR003439">
    <property type="entry name" value="ABC_transporter-like_ATP-bd"/>
</dbReference>
<dbReference type="AlphaFoldDB" id="A0A7X0II90"/>
<proteinExistence type="inferred from homology"/>
<protein>
    <submittedName>
        <fullName evidence="7">Peptide/nickel transport system ATP-binding protein</fullName>
    </submittedName>
</protein>
<keyword evidence="8" id="KW-1185">Reference proteome</keyword>